<evidence type="ECO:0000313" key="1">
    <source>
        <dbReference type="EMBL" id="MDT0468683.1"/>
    </source>
</evidence>
<gene>
    <name evidence="1" type="ORF">RM764_37840</name>
</gene>
<comment type="caution">
    <text evidence="1">The sequence shown here is derived from an EMBL/GenBank/DDBJ whole genome shotgun (WGS) entry which is preliminary data.</text>
</comment>
<dbReference type="Proteomes" id="UP001183809">
    <property type="component" value="Unassembled WGS sequence"/>
</dbReference>
<proteinExistence type="predicted"/>
<sequence>MPPYTGPLALLHTSPVHIPVFEALRDASHPGLELTQLVAGELLDRARAHGPEAVADEVRELLGRAVEAGARAVLCTCSTIGGVAERTDVGVPVLRVDRPMAAAAVAAGTRIVVLAALASTLEPTVALIRDEAAGRPVRVRTLVVEGAWDRFEAGDTSGYVRAVALAAEAVTDADAIVLAQASMAPARHLARTAVPVLASPGPGLAAAAAAVTVSGAHAAARPGGQRRPTA</sequence>
<dbReference type="Pfam" id="PF01177">
    <property type="entry name" value="Asp_Glu_race"/>
    <property type="match status" value="1"/>
</dbReference>
<dbReference type="RefSeq" id="WP_311700127.1">
    <property type="nucleotide sequence ID" value="NZ_JAVREY010000080.1"/>
</dbReference>
<dbReference type="EMBL" id="JAVREY010000080">
    <property type="protein sequence ID" value="MDT0468683.1"/>
    <property type="molecule type" value="Genomic_DNA"/>
</dbReference>
<reference evidence="2" key="1">
    <citation type="submission" date="2023-07" db="EMBL/GenBank/DDBJ databases">
        <title>30 novel species of actinomycetes from the DSMZ collection.</title>
        <authorList>
            <person name="Nouioui I."/>
        </authorList>
    </citation>
    <scope>NUCLEOTIDE SEQUENCE [LARGE SCALE GENOMIC DNA]</scope>
    <source>
        <strain evidence="2">DSM 41699</strain>
    </source>
</reference>
<keyword evidence="2" id="KW-1185">Reference proteome</keyword>
<name>A0ABU2U629_9ACTN</name>
<organism evidence="1 2">
    <name type="scientific">Streptomyces gibsoniae</name>
    <dbReference type="NCBI Taxonomy" id="3075529"/>
    <lineage>
        <taxon>Bacteria</taxon>
        <taxon>Bacillati</taxon>
        <taxon>Actinomycetota</taxon>
        <taxon>Actinomycetes</taxon>
        <taxon>Kitasatosporales</taxon>
        <taxon>Streptomycetaceae</taxon>
        <taxon>Streptomyces</taxon>
    </lineage>
</organism>
<evidence type="ECO:0000313" key="2">
    <source>
        <dbReference type="Proteomes" id="UP001183809"/>
    </source>
</evidence>
<protein>
    <submittedName>
        <fullName evidence="1">Arylsulfatase</fullName>
    </submittedName>
</protein>
<dbReference type="InterPro" id="IPR015942">
    <property type="entry name" value="Asp/Glu/hydantoin_racemase"/>
</dbReference>
<accession>A0ABU2U629</accession>